<dbReference type="InterPro" id="IPR009772">
    <property type="entry name" value="CDC123"/>
</dbReference>
<comment type="caution">
    <text evidence="2">The sequence shown here is derived from an EMBL/GenBank/DDBJ whole genome shotgun (WGS) entry which is preliminary data.</text>
</comment>
<dbReference type="OrthoDB" id="360540at2759"/>
<comment type="similarity">
    <text evidence="1">Belongs to the CDC123 family.</text>
</comment>
<evidence type="ECO:0008006" key="4">
    <source>
        <dbReference type="Google" id="ProtNLM"/>
    </source>
</evidence>
<gene>
    <name evidence="2" type="ORF">H4R26_002778</name>
</gene>
<dbReference type="Pfam" id="PF07065">
    <property type="entry name" value="D123"/>
    <property type="match status" value="1"/>
</dbReference>
<dbReference type="EMBL" id="JANBQF010000184">
    <property type="protein sequence ID" value="KAJ2003965.1"/>
    <property type="molecule type" value="Genomic_DNA"/>
</dbReference>
<name>A0A9W8BK15_9FUNG</name>
<dbReference type="GO" id="GO:0005737">
    <property type="term" value="C:cytoplasm"/>
    <property type="evidence" value="ECO:0007669"/>
    <property type="project" value="TreeGrafter"/>
</dbReference>
<evidence type="ECO:0000256" key="1">
    <source>
        <dbReference type="ARBA" id="ARBA00011047"/>
    </source>
</evidence>
<sequence>MPGIHGDNHTGQPKPLAGVNLDEDARAALADIVAQTQSLEVAGEISASELEEDVSLLFAPLTKEEVCNCMFSSWYPNLHRVSFKSEIIKPLEQGFIDYLLSDGIALPDDSEFAQYHAKIEDPESSDSEWSDSGDDDGGARVTIDIASTDSDVCRRIERLGGKVFPRMNWSAPKDASWMSVDNTLRCRKPSDIYILLKSSDRISGDLLSGRYICKELLGDIEPELVLRQWCNPVPAMEFRCFVKDKELIAISQIDYQHYEFLEEMRDEIETKLHTFFDEHICDNFPSDNYCFDAYIAQTVDRVYVVDFEPWTHSVDSCLFEWRELVGAANSGNEDLGLRLFPKGVSSLGHFSNKYTKNRFPVEATRAEFQGSMAALVESVAAQMQSK</sequence>
<proteinExistence type="inferred from homology"/>
<protein>
    <recommendedName>
        <fullName evidence="4">Cell division cycle protein 123</fullName>
    </recommendedName>
</protein>
<dbReference type="Proteomes" id="UP001150907">
    <property type="component" value="Unassembled WGS sequence"/>
</dbReference>
<dbReference type="PANTHER" id="PTHR15323:SF6">
    <property type="entry name" value="CELL DIVISION CYCLE PROTEIN 123 HOMOLOG"/>
    <property type="match status" value="1"/>
</dbReference>
<reference evidence="2" key="1">
    <citation type="submission" date="2022-07" db="EMBL/GenBank/DDBJ databases">
        <title>Phylogenomic reconstructions and comparative analyses of Kickxellomycotina fungi.</title>
        <authorList>
            <person name="Reynolds N.K."/>
            <person name="Stajich J.E."/>
            <person name="Barry K."/>
            <person name="Grigoriev I.V."/>
            <person name="Crous P."/>
            <person name="Smith M.E."/>
        </authorList>
    </citation>
    <scope>NUCLEOTIDE SEQUENCE</scope>
    <source>
        <strain evidence="2">IMI 214461</strain>
    </source>
</reference>
<dbReference type="PANTHER" id="PTHR15323">
    <property type="entry name" value="D123 PROTEIN"/>
    <property type="match status" value="1"/>
</dbReference>
<dbReference type="AlphaFoldDB" id="A0A9W8BK15"/>
<evidence type="ECO:0000313" key="2">
    <source>
        <dbReference type="EMBL" id="KAJ2003965.1"/>
    </source>
</evidence>
<keyword evidence="3" id="KW-1185">Reference proteome</keyword>
<accession>A0A9W8BK15</accession>
<organism evidence="2 3">
    <name type="scientific">Coemansia thaxteri</name>
    <dbReference type="NCBI Taxonomy" id="2663907"/>
    <lineage>
        <taxon>Eukaryota</taxon>
        <taxon>Fungi</taxon>
        <taxon>Fungi incertae sedis</taxon>
        <taxon>Zoopagomycota</taxon>
        <taxon>Kickxellomycotina</taxon>
        <taxon>Kickxellomycetes</taxon>
        <taxon>Kickxellales</taxon>
        <taxon>Kickxellaceae</taxon>
        <taxon>Coemansia</taxon>
    </lineage>
</organism>
<evidence type="ECO:0000313" key="3">
    <source>
        <dbReference type="Proteomes" id="UP001150907"/>
    </source>
</evidence>